<reference evidence="5 6" key="1">
    <citation type="journal article" date="2019" name="Sci. Rep.">
        <title>Comparative genomics of chytrid fungi reveal insights into the obligate biotrophic and pathogenic lifestyle of Synchytrium endobioticum.</title>
        <authorList>
            <person name="van de Vossenberg B.T.L.H."/>
            <person name="Warris S."/>
            <person name="Nguyen H.D.T."/>
            <person name="van Gent-Pelzer M.P.E."/>
            <person name="Joly D.L."/>
            <person name="van de Geest H.C."/>
            <person name="Bonants P.J.M."/>
            <person name="Smith D.S."/>
            <person name="Levesque C.A."/>
            <person name="van der Lee T.A.J."/>
        </authorList>
    </citation>
    <scope>NUCLEOTIDE SEQUENCE [LARGE SCALE GENOMIC DNA]</scope>
    <source>
        <strain evidence="5 6">CBS 809.83</strain>
    </source>
</reference>
<dbReference type="Proteomes" id="UP000318582">
    <property type="component" value="Unassembled WGS sequence"/>
</dbReference>
<keyword evidence="3" id="KW-0687">Ribonucleoprotein</keyword>
<sequence length="209" mass="22398">MSSRNYTKLMKEFARVNSYAPKGKVPRNYNYDKYVEIPFRDPATESGSSASALYNIPLRQKSELYAASGALGRVAGLNDSNNNNSTSSNTSASLSSSSTTSSANTPPQPPSQHSDSATEYLQNIPLPTVLTRHIVLPSPSLANGTHLGKITGFRIEVTGRRGTRSATTRFGYGRLGTGNVGAAYVDFARSLLVNKKGATGVKVWIGYGR</sequence>
<dbReference type="GO" id="GO:0005840">
    <property type="term" value="C:ribosome"/>
    <property type="evidence" value="ECO:0007669"/>
    <property type="project" value="UniProtKB-KW"/>
</dbReference>
<evidence type="ECO:0000256" key="4">
    <source>
        <dbReference type="SAM" id="MobiDB-lite"/>
    </source>
</evidence>
<dbReference type="EMBL" id="QEAQ01000017">
    <property type="protein sequence ID" value="TPX60222.1"/>
    <property type="molecule type" value="Genomic_DNA"/>
</dbReference>
<evidence type="ECO:0000256" key="1">
    <source>
        <dbReference type="ARBA" id="ARBA00010761"/>
    </source>
</evidence>
<evidence type="ECO:0000313" key="5">
    <source>
        <dbReference type="EMBL" id="TPX60222.1"/>
    </source>
</evidence>
<keyword evidence="2" id="KW-0689">Ribosomal protein</keyword>
<accession>A0A507E8J6</accession>
<dbReference type="GO" id="GO:1990904">
    <property type="term" value="C:ribonucleoprotein complex"/>
    <property type="evidence" value="ECO:0007669"/>
    <property type="project" value="UniProtKB-KW"/>
</dbReference>
<organism evidence="5 6">
    <name type="scientific">Powellomyces hirtus</name>
    <dbReference type="NCBI Taxonomy" id="109895"/>
    <lineage>
        <taxon>Eukaryota</taxon>
        <taxon>Fungi</taxon>
        <taxon>Fungi incertae sedis</taxon>
        <taxon>Chytridiomycota</taxon>
        <taxon>Chytridiomycota incertae sedis</taxon>
        <taxon>Chytridiomycetes</taxon>
        <taxon>Spizellomycetales</taxon>
        <taxon>Powellomycetaceae</taxon>
        <taxon>Powellomyces</taxon>
    </lineage>
</organism>
<dbReference type="Gene3D" id="3.30.1140.32">
    <property type="entry name" value="Ribosomal protein S3, C-terminal domain"/>
    <property type="match status" value="1"/>
</dbReference>
<feature type="compositionally biased region" description="Low complexity" evidence="4">
    <location>
        <begin position="80"/>
        <end position="105"/>
    </location>
</feature>
<feature type="region of interest" description="Disordered" evidence="4">
    <location>
        <begin position="78"/>
        <end position="117"/>
    </location>
</feature>
<name>A0A507E8J6_9FUNG</name>
<comment type="caution">
    <text evidence="5">The sequence shown here is derived from an EMBL/GenBank/DDBJ whole genome shotgun (WGS) entry which is preliminary data.</text>
</comment>
<keyword evidence="6" id="KW-1185">Reference proteome</keyword>
<comment type="similarity">
    <text evidence="1">Belongs to the universal ribosomal protein uS3 family.</text>
</comment>
<dbReference type="SUPFAM" id="SSF54821">
    <property type="entry name" value="Ribosomal protein S3 C-terminal domain"/>
    <property type="match status" value="1"/>
</dbReference>
<evidence type="ECO:0000313" key="6">
    <source>
        <dbReference type="Proteomes" id="UP000318582"/>
    </source>
</evidence>
<evidence type="ECO:0000256" key="3">
    <source>
        <dbReference type="ARBA" id="ARBA00023274"/>
    </source>
</evidence>
<protein>
    <recommendedName>
        <fullName evidence="7">Ribosomal protein S3 C-terminal domain-containing protein</fullName>
    </recommendedName>
</protein>
<gene>
    <name evidence="5" type="ORF">PhCBS80983_g01895</name>
</gene>
<evidence type="ECO:0008006" key="7">
    <source>
        <dbReference type="Google" id="ProtNLM"/>
    </source>
</evidence>
<evidence type="ECO:0000256" key="2">
    <source>
        <dbReference type="ARBA" id="ARBA00022980"/>
    </source>
</evidence>
<dbReference type="AlphaFoldDB" id="A0A507E8J6"/>
<proteinExistence type="inferred from homology"/>
<dbReference type="InterPro" id="IPR036419">
    <property type="entry name" value="Ribosomal_S3_C_sf"/>
</dbReference>